<feature type="domain" description="Amidohydrolase 3" evidence="1">
    <location>
        <begin position="61"/>
        <end position="552"/>
    </location>
</feature>
<dbReference type="Gene3D" id="3.20.20.140">
    <property type="entry name" value="Metal-dependent hydrolases"/>
    <property type="match status" value="1"/>
</dbReference>
<evidence type="ECO:0000313" key="3">
    <source>
        <dbReference type="Proteomes" id="UP000216991"/>
    </source>
</evidence>
<dbReference type="PANTHER" id="PTHR22642:SF2">
    <property type="entry name" value="PROTEIN LONG AFTER FAR-RED 3"/>
    <property type="match status" value="1"/>
</dbReference>
<dbReference type="Gene3D" id="3.10.310.70">
    <property type="match status" value="1"/>
</dbReference>
<dbReference type="InterPro" id="IPR033932">
    <property type="entry name" value="YtcJ-like"/>
</dbReference>
<comment type="caution">
    <text evidence="2">The sequence shown here is derived from an EMBL/GenBank/DDBJ whole genome shotgun (WGS) entry which is preliminary data.</text>
</comment>
<dbReference type="Proteomes" id="UP000216991">
    <property type="component" value="Unassembled WGS sequence"/>
</dbReference>
<proteinExistence type="predicted"/>
<sequence length="568" mass="61241">MTIAGGAAAAERPAPQRLLVVGGLIRTETGWSRAMVVDGGVIGYLGDERTARRRAGPRAAVLDLKGATVLPGLVDSHVHPLFAGLTEMNCRLPVNGTSPQIREAIRQCVAKAPKGEWIRGGNWVAASFAAGEQGRAFLDAIVPDNPVALDDEALHSLWVNSRALQLAGIDRNTPNPPGGIIERDAAGEPTGLLRESATRLITKVVPPDSLERRKAAIKWAADHMLSQGITAFTVASIRDPDIEPFAQLTREGLVKQRIRGCIVWETQDGDQKATGERLIAARAQYETDRFKPDCVKIFMDGVPTESHTGAMLAPYADHTDDDRRPPKGLLLPNLAELNPAVARFDRMGLSVKFHAAGDAAVRAAIDAIAFARNANGQTGPMHVVAHSTFVDPADTDRLGPLNGVWEFSPYIWYPTPIASVDILKAVGPERMHRWIPIADILRTGALAVAGSDWPVVPSVDPWLALETLVTRQRPGGSPEALGAGQAIDRENALRLLTINGARAMRLDRAVGTLSVGRKADFIVTRENPLSSPVHDVHKTRVWLTFINGENVFRHPESAAVISSGDRAR</sequence>
<name>A0A255YJZ6_9SPHN</name>
<dbReference type="AlphaFoldDB" id="A0A255YJZ6"/>
<keyword evidence="3" id="KW-1185">Reference proteome</keyword>
<evidence type="ECO:0000313" key="2">
    <source>
        <dbReference type="EMBL" id="OYQ29556.1"/>
    </source>
</evidence>
<dbReference type="CDD" id="cd01300">
    <property type="entry name" value="YtcJ_like"/>
    <property type="match status" value="1"/>
</dbReference>
<dbReference type="SUPFAM" id="SSF51338">
    <property type="entry name" value="Composite domain of metallo-dependent hydrolases"/>
    <property type="match status" value="1"/>
</dbReference>
<dbReference type="SUPFAM" id="SSF51556">
    <property type="entry name" value="Metallo-dependent hydrolases"/>
    <property type="match status" value="1"/>
</dbReference>
<reference evidence="2 3" key="1">
    <citation type="submission" date="2017-07" db="EMBL/GenBank/DDBJ databases">
        <title>Sandarakinorhabdus cyanobacteriorum sp. nov., a novel bacterium isolated from cyanobacterial aggregates in a eutrophic lake.</title>
        <authorList>
            <person name="Cai H."/>
        </authorList>
    </citation>
    <scope>NUCLEOTIDE SEQUENCE [LARGE SCALE GENOMIC DNA]</scope>
    <source>
        <strain evidence="2 3">TH057</strain>
    </source>
</reference>
<accession>A0A255YJZ6</accession>
<dbReference type="Gene3D" id="2.30.40.10">
    <property type="entry name" value="Urease, subunit C, domain 1"/>
    <property type="match status" value="1"/>
</dbReference>
<protein>
    <recommendedName>
        <fullName evidence="1">Amidohydrolase 3 domain-containing protein</fullName>
    </recommendedName>
</protein>
<dbReference type="InterPro" id="IPR013108">
    <property type="entry name" value="Amidohydro_3"/>
</dbReference>
<dbReference type="OrthoDB" id="9811399at2"/>
<dbReference type="EMBL" id="NOXT01000104">
    <property type="protein sequence ID" value="OYQ29556.1"/>
    <property type="molecule type" value="Genomic_DNA"/>
</dbReference>
<dbReference type="PANTHER" id="PTHR22642">
    <property type="entry name" value="IMIDAZOLONEPROPIONASE"/>
    <property type="match status" value="1"/>
</dbReference>
<organism evidence="2 3">
    <name type="scientific">Sandarakinorhabdus cyanobacteriorum</name>
    <dbReference type="NCBI Taxonomy" id="1981098"/>
    <lineage>
        <taxon>Bacteria</taxon>
        <taxon>Pseudomonadati</taxon>
        <taxon>Pseudomonadota</taxon>
        <taxon>Alphaproteobacteria</taxon>
        <taxon>Sphingomonadales</taxon>
        <taxon>Sphingosinicellaceae</taxon>
        <taxon>Sandarakinorhabdus</taxon>
    </lineage>
</organism>
<evidence type="ECO:0000259" key="1">
    <source>
        <dbReference type="Pfam" id="PF07969"/>
    </source>
</evidence>
<dbReference type="InterPro" id="IPR011059">
    <property type="entry name" value="Metal-dep_hydrolase_composite"/>
</dbReference>
<dbReference type="Pfam" id="PF07969">
    <property type="entry name" value="Amidohydro_3"/>
    <property type="match status" value="1"/>
</dbReference>
<gene>
    <name evidence="2" type="ORF">CHU93_07510</name>
</gene>
<dbReference type="GO" id="GO:0016810">
    <property type="term" value="F:hydrolase activity, acting on carbon-nitrogen (but not peptide) bonds"/>
    <property type="evidence" value="ECO:0007669"/>
    <property type="project" value="InterPro"/>
</dbReference>
<dbReference type="InterPro" id="IPR032466">
    <property type="entry name" value="Metal_Hydrolase"/>
</dbReference>